<dbReference type="Pfam" id="PF01455">
    <property type="entry name" value="HupF_HypC"/>
    <property type="match status" value="1"/>
</dbReference>
<evidence type="ECO:0000313" key="3">
    <source>
        <dbReference type="Proteomes" id="UP000322981"/>
    </source>
</evidence>
<dbReference type="GO" id="GO:0051604">
    <property type="term" value="P:protein maturation"/>
    <property type="evidence" value="ECO:0007669"/>
    <property type="project" value="TreeGrafter"/>
</dbReference>
<dbReference type="AlphaFoldDB" id="A0A5M8FVQ9"/>
<dbReference type="GO" id="GO:1902670">
    <property type="term" value="F:carbon dioxide binding"/>
    <property type="evidence" value="ECO:0007669"/>
    <property type="project" value="TreeGrafter"/>
</dbReference>
<reference evidence="2 3" key="1">
    <citation type="submission" date="2019-09" db="EMBL/GenBank/DDBJ databases">
        <title>Whole-genome sequence of the purple sulfur bacterium Thiohalocapsa marina DSM 19078.</title>
        <authorList>
            <person name="Kyndt J.A."/>
            <person name="Meyer T.E."/>
        </authorList>
    </citation>
    <scope>NUCLEOTIDE SEQUENCE [LARGE SCALE GENOMIC DNA]</scope>
    <source>
        <strain evidence="2 3">DSM 19078</strain>
    </source>
</reference>
<dbReference type="EMBL" id="VWXX01000001">
    <property type="protein sequence ID" value="KAA6187789.1"/>
    <property type="molecule type" value="Genomic_DNA"/>
</dbReference>
<dbReference type="RefSeq" id="WP_150089379.1">
    <property type="nucleotide sequence ID" value="NZ_JBFUOH010000011.1"/>
</dbReference>
<dbReference type="InterPro" id="IPR019812">
    <property type="entry name" value="Hydgase_assmbl_chp_CS"/>
</dbReference>
<dbReference type="PRINTS" id="PR00445">
    <property type="entry name" value="HUPFHYPC"/>
</dbReference>
<proteinExistence type="inferred from homology"/>
<organism evidence="2 3">
    <name type="scientific">Thiohalocapsa marina</name>
    <dbReference type="NCBI Taxonomy" id="424902"/>
    <lineage>
        <taxon>Bacteria</taxon>
        <taxon>Pseudomonadati</taxon>
        <taxon>Pseudomonadota</taxon>
        <taxon>Gammaproteobacteria</taxon>
        <taxon>Chromatiales</taxon>
        <taxon>Chromatiaceae</taxon>
        <taxon>Thiohalocapsa</taxon>
    </lineage>
</organism>
<keyword evidence="3" id="KW-1185">Reference proteome</keyword>
<sequence>MCLGIPMRITAIDGLMARCEAKGVEREASLLMLEHEQLRVGDYVVVHLGHAIDTVTPEHAAEAWAIYDQMLAATDPT</sequence>
<dbReference type="PANTHER" id="PTHR35177">
    <property type="entry name" value="HYDROGENASE MATURATION FACTOR HYBG"/>
    <property type="match status" value="1"/>
</dbReference>
<dbReference type="InterPro" id="IPR001109">
    <property type="entry name" value="Hydrogenase_HupF/HypC"/>
</dbReference>
<evidence type="ECO:0000256" key="1">
    <source>
        <dbReference type="ARBA" id="ARBA00006018"/>
    </source>
</evidence>
<dbReference type="NCBIfam" id="TIGR00074">
    <property type="entry name" value="hypC_hupF"/>
    <property type="match status" value="1"/>
</dbReference>
<dbReference type="OrthoDB" id="9806017at2"/>
<gene>
    <name evidence="2" type="ORF">F2Q65_00665</name>
</gene>
<dbReference type="Proteomes" id="UP000322981">
    <property type="component" value="Unassembled WGS sequence"/>
</dbReference>
<dbReference type="SUPFAM" id="SSF159127">
    <property type="entry name" value="HupF/HypC-like"/>
    <property type="match status" value="1"/>
</dbReference>
<dbReference type="PANTHER" id="PTHR35177:SF2">
    <property type="entry name" value="HYDROGENASE MATURATION FACTOR HYBG"/>
    <property type="match status" value="1"/>
</dbReference>
<evidence type="ECO:0000313" key="2">
    <source>
        <dbReference type="EMBL" id="KAA6187789.1"/>
    </source>
</evidence>
<name>A0A5M8FVQ9_9GAMM</name>
<comment type="similarity">
    <text evidence="1">Belongs to the HupF/HypC family.</text>
</comment>
<dbReference type="GO" id="GO:0005506">
    <property type="term" value="F:iron ion binding"/>
    <property type="evidence" value="ECO:0007669"/>
    <property type="project" value="TreeGrafter"/>
</dbReference>
<dbReference type="Gene3D" id="2.30.30.140">
    <property type="match status" value="1"/>
</dbReference>
<protein>
    <submittedName>
        <fullName evidence="2">HypC/HybG/HupF family hydrogenase formation chaperone</fullName>
    </submittedName>
</protein>
<comment type="caution">
    <text evidence="2">The sequence shown here is derived from an EMBL/GenBank/DDBJ whole genome shotgun (WGS) entry which is preliminary data.</text>
</comment>
<dbReference type="PROSITE" id="PS01097">
    <property type="entry name" value="HUPF_HYPC"/>
    <property type="match status" value="1"/>
</dbReference>
<accession>A0A5M8FVQ9</accession>